<sequence>MAGFVLSVTKGLFSPEAAERIVQALDIPGARITHTNAEATSWHPTRPARVSLSREWPRWTHGW</sequence>
<comment type="caution">
    <text evidence="1">The sequence shown here is derived from an EMBL/GenBank/DDBJ whole genome shotgun (WGS) entry which is preliminary data.</text>
</comment>
<reference evidence="1 2" key="1">
    <citation type="journal article" date="2019" name="Int. J. Syst. Evol. Microbiol.">
        <title>The Global Catalogue of Microorganisms (GCM) 10K type strain sequencing project: providing services to taxonomists for standard genome sequencing and annotation.</title>
        <authorList>
            <consortium name="The Broad Institute Genomics Platform"/>
            <consortium name="The Broad Institute Genome Sequencing Center for Infectious Disease"/>
            <person name="Wu L."/>
            <person name="Ma J."/>
        </authorList>
    </citation>
    <scope>NUCLEOTIDE SEQUENCE [LARGE SCALE GENOMIC DNA]</scope>
    <source>
        <strain evidence="1 2">JCM 10673</strain>
    </source>
</reference>
<dbReference type="EMBL" id="BAAAHG010000017">
    <property type="protein sequence ID" value="GAA0913356.1"/>
    <property type="molecule type" value="Genomic_DNA"/>
</dbReference>
<evidence type="ECO:0000313" key="2">
    <source>
        <dbReference type="Proteomes" id="UP001501005"/>
    </source>
</evidence>
<proteinExistence type="predicted"/>
<dbReference type="Proteomes" id="UP001501005">
    <property type="component" value="Unassembled WGS sequence"/>
</dbReference>
<protein>
    <submittedName>
        <fullName evidence="1">Uncharacterized protein</fullName>
    </submittedName>
</protein>
<keyword evidence="2" id="KW-1185">Reference proteome</keyword>
<name>A0ABN1NPC3_9ACTN</name>
<gene>
    <name evidence="1" type="ORF">GCM10009549_26490</name>
</gene>
<organism evidence="1 2">
    <name type="scientific">Streptomyces thermoalcalitolerans</name>
    <dbReference type="NCBI Taxonomy" id="65605"/>
    <lineage>
        <taxon>Bacteria</taxon>
        <taxon>Bacillati</taxon>
        <taxon>Actinomycetota</taxon>
        <taxon>Actinomycetes</taxon>
        <taxon>Kitasatosporales</taxon>
        <taxon>Streptomycetaceae</taxon>
        <taxon>Streptomyces</taxon>
    </lineage>
</organism>
<accession>A0ABN1NPC3</accession>
<evidence type="ECO:0000313" key="1">
    <source>
        <dbReference type="EMBL" id="GAA0913356.1"/>
    </source>
</evidence>